<evidence type="ECO:0000256" key="1">
    <source>
        <dbReference type="ARBA" id="ARBA00023002"/>
    </source>
</evidence>
<dbReference type="PRINTS" id="PR00069">
    <property type="entry name" value="ALDKETRDTASE"/>
</dbReference>
<organism evidence="3 4">
    <name type="scientific">Burkholderia ubonensis</name>
    <dbReference type="NCBI Taxonomy" id="101571"/>
    <lineage>
        <taxon>Bacteria</taxon>
        <taxon>Pseudomonadati</taxon>
        <taxon>Pseudomonadota</taxon>
        <taxon>Betaproteobacteria</taxon>
        <taxon>Burkholderiales</taxon>
        <taxon>Burkholderiaceae</taxon>
        <taxon>Burkholderia</taxon>
        <taxon>Burkholderia cepacia complex</taxon>
    </lineage>
</organism>
<dbReference type="Proteomes" id="UP000187194">
    <property type="component" value="Unassembled WGS sequence"/>
</dbReference>
<dbReference type="Gene3D" id="3.20.20.100">
    <property type="entry name" value="NADP-dependent oxidoreductase domain"/>
    <property type="match status" value="1"/>
</dbReference>
<dbReference type="Pfam" id="PF00248">
    <property type="entry name" value="Aldo_ket_red"/>
    <property type="match status" value="1"/>
</dbReference>
<dbReference type="InterPro" id="IPR020471">
    <property type="entry name" value="AKR"/>
</dbReference>
<dbReference type="AlphaFoldDB" id="A0A1R1JHQ2"/>
<evidence type="ECO:0000259" key="2">
    <source>
        <dbReference type="Pfam" id="PF00248"/>
    </source>
</evidence>
<dbReference type="InterPro" id="IPR023210">
    <property type="entry name" value="NADP_OxRdtase_dom"/>
</dbReference>
<dbReference type="SUPFAM" id="SSF51430">
    <property type="entry name" value="NAD(P)-linked oxidoreductase"/>
    <property type="match status" value="1"/>
</dbReference>
<comment type="caution">
    <text evidence="3">The sequence shown here is derived from an EMBL/GenBank/DDBJ whole genome shotgun (WGS) entry which is preliminary data.</text>
</comment>
<reference evidence="3 4" key="1">
    <citation type="submission" date="2017-01" db="EMBL/GenBank/DDBJ databases">
        <title>Phylogeographic, genomic and meropenem susceptibility analysis of Burkholderia ubonensis.</title>
        <authorList>
            <person name="Price E.P."/>
            <person name="Sarovich D.S."/>
            <person name="Webb J.R."/>
            <person name="Hall C.M."/>
            <person name="Sahl J.W."/>
            <person name="Kaestli M."/>
            <person name="Mayo M."/>
            <person name="Harrington G."/>
            <person name="Baker A.L."/>
            <person name="Sidak-Loftis L.C."/>
            <person name="Lummis M."/>
            <person name="Schupp J.M."/>
            <person name="Gillece J.D."/>
            <person name="Tuanyok A."/>
            <person name="Warner J."/>
            <person name="Busch J.D."/>
            <person name="Keim P."/>
            <person name="Currie B.J."/>
            <person name="Wagner D.M."/>
        </authorList>
    </citation>
    <scope>NUCLEOTIDE SEQUENCE [LARGE SCALE GENOMIC DNA]</scope>
    <source>
        <strain evidence="3 4">A21</strain>
    </source>
</reference>
<protein>
    <submittedName>
        <fullName evidence="3">Alcohol dehydrogenase</fullName>
    </submittedName>
</protein>
<keyword evidence="1" id="KW-0560">Oxidoreductase</keyword>
<dbReference type="FunFam" id="3.20.20.100:FF:000004">
    <property type="entry name" value="Oxidoreductase, aldo/keto reductase"/>
    <property type="match status" value="1"/>
</dbReference>
<proteinExistence type="predicted"/>
<name>A0A1R1JHQ2_9BURK</name>
<dbReference type="CDD" id="cd19079">
    <property type="entry name" value="AKR_EcYajO-like"/>
    <property type="match status" value="1"/>
</dbReference>
<dbReference type="PANTHER" id="PTHR43364">
    <property type="entry name" value="NADH-SPECIFIC METHYLGLYOXAL REDUCTASE-RELATED"/>
    <property type="match status" value="1"/>
</dbReference>
<accession>A0A1R1JHQ2</accession>
<dbReference type="InterPro" id="IPR036812">
    <property type="entry name" value="NAD(P)_OxRdtase_dom_sf"/>
</dbReference>
<dbReference type="GO" id="GO:0005829">
    <property type="term" value="C:cytosol"/>
    <property type="evidence" value="ECO:0007669"/>
    <property type="project" value="UniProtKB-ARBA"/>
</dbReference>
<gene>
    <name evidence="3" type="ORF">BW685_03325</name>
</gene>
<dbReference type="InterPro" id="IPR050523">
    <property type="entry name" value="AKR_Detox_Biosynth"/>
</dbReference>
<sequence length="342" mass="37797">MPRGERPTGKSQGASAMEYVRLGSTGLQVSRLCLGCMTYGVPERGTHPWTLDEAASRPLIRQALDAGINFFDTANMYSDGTSEEIVGRALRDFAKRDDVVIATKVFYRMRPGPNGAGLSRKAILAEIDHSLKRLGTDYVDLYQIHRWDYHTPIEETLEALHDVVKAGKARYIGASSMHAWQFSKALYTSKLNGWTQFVSMQDHLNLLYREEEREMLPLCADQGIAVLPWSPLARGRLTRDWDASSERLQSDAYGQTLYEAYADNDRAIVEAVATIARARNVPRAQVALAWLLQKSGVTAPIIGASKARHLDDAVAALSLELSAEELAALEAPYVPHAVAGHD</sequence>
<dbReference type="PANTHER" id="PTHR43364:SF4">
    <property type="entry name" value="NAD(P)-LINKED OXIDOREDUCTASE SUPERFAMILY PROTEIN"/>
    <property type="match status" value="1"/>
</dbReference>
<evidence type="ECO:0000313" key="4">
    <source>
        <dbReference type="Proteomes" id="UP000187194"/>
    </source>
</evidence>
<dbReference type="EMBL" id="MTJZ01000003">
    <property type="protein sequence ID" value="OMG74800.1"/>
    <property type="molecule type" value="Genomic_DNA"/>
</dbReference>
<evidence type="ECO:0000313" key="3">
    <source>
        <dbReference type="EMBL" id="OMG74800.1"/>
    </source>
</evidence>
<dbReference type="GO" id="GO:0016491">
    <property type="term" value="F:oxidoreductase activity"/>
    <property type="evidence" value="ECO:0007669"/>
    <property type="project" value="UniProtKB-KW"/>
</dbReference>
<feature type="domain" description="NADP-dependent oxidoreductase" evidence="2">
    <location>
        <begin position="31"/>
        <end position="331"/>
    </location>
</feature>